<dbReference type="AlphaFoldDB" id="A0A368JGC0"/>
<dbReference type="InterPro" id="IPR047137">
    <property type="entry name" value="ORF3"/>
</dbReference>
<evidence type="ECO:0000313" key="5">
    <source>
        <dbReference type="EMBL" id="RCR66700.1"/>
    </source>
</evidence>
<feature type="region of interest" description="Disordered" evidence="2">
    <location>
        <begin position="1"/>
        <end position="24"/>
    </location>
</feature>
<protein>
    <submittedName>
        <fullName evidence="5">DUF2892 domain-containing protein</fullName>
    </submittedName>
</protein>
<dbReference type="Pfam" id="PF11127">
    <property type="entry name" value="YgaP-like_TM"/>
    <property type="match status" value="1"/>
</dbReference>
<dbReference type="RefSeq" id="WP_114408948.1">
    <property type="nucleotide sequence ID" value="NZ_QOWE01000025.1"/>
</dbReference>
<dbReference type="Pfam" id="PF03364">
    <property type="entry name" value="Polyketide_cyc"/>
    <property type="match status" value="1"/>
</dbReference>
<feature type="domain" description="Inner membrane protein YgaP-like transmembrane" evidence="4">
    <location>
        <begin position="27"/>
        <end position="86"/>
    </location>
</feature>
<gene>
    <name evidence="5" type="ORF">DUE52_25730</name>
</gene>
<dbReference type="Proteomes" id="UP000253383">
    <property type="component" value="Unassembled WGS sequence"/>
</dbReference>
<dbReference type="EMBL" id="QOWE01000025">
    <property type="protein sequence ID" value="RCR66700.1"/>
    <property type="molecule type" value="Genomic_DNA"/>
</dbReference>
<dbReference type="SUPFAM" id="SSF55961">
    <property type="entry name" value="Bet v1-like"/>
    <property type="match status" value="1"/>
</dbReference>
<dbReference type="InterPro" id="IPR005031">
    <property type="entry name" value="COQ10_START"/>
</dbReference>
<feature type="domain" description="Coenzyme Q-binding protein COQ10 START" evidence="3">
    <location>
        <begin position="107"/>
        <end position="233"/>
    </location>
</feature>
<feature type="compositionally biased region" description="Polar residues" evidence="2">
    <location>
        <begin position="1"/>
        <end position="11"/>
    </location>
</feature>
<dbReference type="InterPro" id="IPR023393">
    <property type="entry name" value="START-like_dom_sf"/>
</dbReference>
<name>A0A368JGC0_9BACT</name>
<evidence type="ECO:0000256" key="1">
    <source>
        <dbReference type="ARBA" id="ARBA00008918"/>
    </source>
</evidence>
<sequence>MANTGTPVSGQSGIGPLEPEVSGSSRINVGEEERVWSTAGGALLVAFGLKGGSLSGLLLAAAGGYLAYRGLSGHCPVSESVGRNTTQGEATAVRPIEISAGMTIYKPREEVYQFWRKLENLPRFMSHLKEVRQLDSTHSHWVAQATSSGGAVAEALGTVEWDAQLIHETPNERLVWKSVEGARVDNAGEVRFRDSADGFGTEILATIHYRPPVGQIGSALMKLFNPTFSQMIEKDLYRFKEIMEKDDVEAALNQPSELPSGSAQL</sequence>
<dbReference type="PANTHER" id="PTHR33824">
    <property type="entry name" value="POLYKETIDE CYCLASE/DEHYDRASE AND LIPID TRANSPORT SUPERFAMILY PROTEIN"/>
    <property type="match status" value="1"/>
</dbReference>
<comment type="similarity">
    <text evidence="1">Belongs to the ribosome association toxin RatA family.</text>
</comment>
<dbReference type="OrthoDB" id="9797595at2"/>
<evidence type="ECO:0000313" key="6">
    <source>
        <dbReference type="Proteomes" id="UP000253383"/>
    </source>
</evidence>
<evidence type="ECO:0000259" key="3">
    <source>
        <dbReference type="Pfam" id="PF03364"/>
    </source>
</evidence>
<comment type="caution">
    <text evidence="5">The sequence shown here is derived from an EMBL/GenBank/DDBJ whole genome shotgun (WGS) entry which is preliminary data.</text>
</comment>
<evidence type="ECO:0000259" key="4">
    <source>
        <dbReference type="Pfam" id="PF11127"/>
    </source>
</evidence>
<proteinExistence type="inferred from homology"/>
<evidence type="ECO:0000256" key="2">
    <source>
        <dbReference type="SAM" id="MobiDB-lite"/>
    </source>
</evidence>
<reference evidence="5 6" key="1">
    <citation type="submission" date="2018-07" db="EMBL/GenBank/DDBJ databases">
        <title>Genome analysis of Larkinella rosea.</title>
        <authorList>
            <person name="Zhou Z."/>
            <person name="Wang G."/>
        </authorList>
    </citation>
    <scope>NUCLEOTIDE SEQUENCE [LARGE SCALE GENOMIC DNA]</scope>
    <source>
        <strain evidence="6">zzj9</strain>
    </source>
</reference>
<dbReference type="PANTHER" id="PTHR33824:SF7">
    <property type="entry name" value="POLYKETIDE CYCLASE_DEHYDRASE AND LIPID TRANSPORT SUPERFAMILY PROTEIN"/>
    <property type="match status" value="1"/>
</dbReference>
<dbReference type="CDD" id="cd07817">
    <property type="entry name" value="SRPBCC_8"/>
    <property type="match status" value="1"/>
</dbReference>
<keyword evidence="6" id="KW-1185">Reference proteome</keyword>
<organism evidence="5 6">
    <name type="scientific">Larkinella punicea</name>
    <dbReference type="NCBI Taxonomy" id="2315727"/>
    <lineage>
        <taxon>Bacteria</taxon>
        <taxon>Pseudomonadati</taxon>
        <taxon>Bacteroidota</taxon>
        <taxon>Cytophagia</taxon>
        <taxon>Cytophagales</taxon>
        <taxon>Spirosomataceae</taxon>
        <taxon>Larkinella</taxon>
    </lineage>
</organism>
<accession>A0A368JGC0</accession>
<dbReference type="Gene3D" id="3.30.530.20">
    <property type="match status" value="1"/>
</dbReference>
<dbReference type="InterPro" id="IPR021309">
    <property type="entry name" value="YgaP-like_TM"/>
</dbReference>